<keyword evidence="3" id="KW-0812">Transmembrane</keyword>
<dbReference type="InterPro" id="IPR051624">
    <property type="entry name" value="RMD1/Sad1-interacting"/>
</dbReference>
<feature type="compositionally biased region" description="Low complexity" evidence="2">
    <location>
        <begin position="165"/>
        <end position="175"/>
    </location>
</feature>
<proteinExistence type="inferred from homology"/>
<comment type="similarity">
    <text evidence="1">Belongs to the RMD1/sif2 family.</text>
</comment>
<evidence type="ECO:0000313" key="6">
    <source>
        <dbReference type="Proteomes" id="UP001215151"/>
    </source>
</evidence>
<dbReference type="Pfam" id="PF02582">
    <property type="entry name" value="DUF155"/>
    <property type="match status" value="1"/>
</dbReference>
<protein>
    <recommendedName>
        <fullName evidence="4">DUF155 domain-containing protein</fullName>
    </recommendedName>
</protein>
<evidence type="ECO:0000259" key="4">
    <source>
        <dbReference type="Pfam" id="PF02582"/>
    </source>
</evidence>
<keyword evidence="6" id="KW-1185">Reference proteome</keyword>
<sequence>MQNPYSSRTRQSSPPSPPRDRDRDDGGEGSGTLADSEEDEEEEEPEDVEVYNQIDLIPAGTARRDALRLTKKKAKSLPRVTASYRFPELMKFFNARRNSYHTNPRVIVDVIYTPYVYEPPSSYDQPATQSRVHFQNEGREQSRTGDLLGVPELAPGTSDADGVVSASAEAPEPASGKGKRKSKFAEAPTEAEIFIFEYGTVVIWGMTEAQEKRFLSSLKRFEVERLAPQDVEMEDLNFYYASYSRIYNDVITLRKGSSYMSVYLTLTLVLSSLNVASRLPCRTKLSLSHALAQSVKISLFEKLISTTIEETKDIPEIISETGKIDMSHKEIMRKIGELFLLRTNINSVGSVLDSPVRTPPTQLSEAPVSAPPPVFFASLTTPSRLAGSLLGKSPRDRLPTCLPALPEPPSWTCPSLTDPRRPRDTQTYPDLQPLYDAARSYLEIPQRIDLLNARVEVLQDMLQLLKETVTSRHAERLEQIVIALIAVEIVLGIITIIVDLFS</sequence>
<dbReference type="InterPro" id="IPR003734">
    <property type="entry name" value="DUF155"/>
</dbReference>
<dbReference type="AlphaFoldDB" id="A0AAD7X683"/>
<feature type="transmembrane region" description="Helical" evidence="3">
    <location>
        <begin position="480"/>
        <end position="501"/>
    </location>
</feature>
<comment type="caution">
    <text evidence="5">The sequence shown here is derived from an EMBL/GenBank/DDBJ whole genome shotgun (WGS) entry which is preliminary data.</text>
</comment>
<feature type="compositionally biased region" description="Acidic residues" evidence="2">
    <location>
        <begin position="35"/>
        <end position="49"/>
    </location>
</feature>
<evidence type="ECO:0000256" key="3">
    <source>
        <dbReference type="SAM" id="Phobius"/>
    </source>
</evidence>
<name>A0AAD7X683_9APHY</name>
<evidence type="ECO:0000313" key="5">
    <source>
        <dbReference type="EMBL" id="KAJ8462953.1"/>
    </source>
</evidence>
<dbReference type="PANTHER" id="PTHR16255:SF15">
    <property type="entry name" value="SPORULATION PROTEIN RMD1"/>
    <property type="match status" value="1"/>
</dbReference>
<accession>A0AAD7X683</accession>
<keyword evidence="3" id="KW-1133">Transmembrane helix</keyword>
<evidence type="ECO:0000256" key="1">
    <source>
        <dbReference type="ARBA" id="ARBA00008306"/>
    </source>
</evidence>
<feature type="domain" description="DUF155" evidence="4">
    <location>
        <begin position="193"/>
        <end position="355"/>
    </location>
</feature>
<feature type="region of interest" description="Disordered" evidence="2">
    <location>
        <begin position="1"/>
        <end position="51"/>
    </location>
</feature>
<dbReference type="EMBL" id="JAPEVG010000427">
    <property type="protein sequence ID" value="KAJ8462953.1"/>
    <property type="molecule type" value="Genomic_DNA"/>
</dbReference>
<feature type="region of interest" description="Disordered" evidence="2">
    <location>
        <begin position="122"/>
        <end position="183"/>
    </location>
</feature>
<dbReference type="Proteomes" id="UP001215151">
    <property type="component" value="Unassembled WGS sequence"/>
</dbReference>
<feature type="compositionally biased region" description="Basic and acidic residues" evidence="2">
    <location>
        <begin position="134"/>
        <end position="143"/>
    </location>
</feature>
<gene>
    <name evidence="5" type="ORF">ONZ51_g10572</name>
</gene>
<dbReference type="PANTHER" id="PTHR16255">
    <property type="entry name" value="REQUIRED FOR MEIOTIC NUCLEAR DIVISION PROTEIN 1 HOMOLOG"/>
    <property type="match status" value="1"/>
</dbReference>
<organism evidence="5 6">
    <name type="scientific">Trametes cubensis</name>
    <dbReference type="NCBI Taxonomy" id="1111947"/>
    <lineage>
        <taxon>Eukaryota</taxon>
        <taxon>Fungi</taxon>
        <taxon>Dikarya</taxon>
        <taxon>Basidiomycota</taxon>
        <taxon>Agaricomycotina</taxon>
        <taxon>Agaricomycetes</taxon>
        <taxon>Polyporales</taxon>
        <taxon>Polyporaceae</taxon>
        <taxon>Trametes</taxon>
    </lineage>
</organism>
<evidence type="ECO:0000256" key="2">
    <source>
        <dbReference type="SAM" id="MobiDB-lite"/>
    </source>
</evidence>
<keyword evidence="3" id="KW-0472">Membrane</keyword>
<dbReference type="GO" id="GO:0005739">
    <property type="term" value="C:mitochondrion"/>
    <property type="evidence" value="ECO:0007669"/>
    <property type="project" value="UniProtKB-ARBA"/>
</dbReference>
<feature type="compositionally biased region" description="Polar residues" evidence="2">
    <location>
        <begin position="122"/>
        <end position="133"/>
    </location>
</feature>
<reference evidence="5" key="1">
    <citation type="submission" date="2022-11" db="EMBL/GenBank/DDBJ databases">
        <title>Genome Sequence of Cubamyces cubensis.</title>
        <authorList>
            <person name="Buettner E."/>
        </authorList>
    </citation>
    <scope>NUCLEOTIDE SEQUENCE</scope>
    <source>
        <strain evidence="5">MPL-01</strain>
    </source>
</reference>